<gene>
    <name evidence="1" type="ORF">DI628_00700</name>
</gene>
<dbReference type="AlphaFoldDB" id="A0A6N4RAT2"/>
<evidence type="ECO:0000313" key="1">
    <source>
        <dbReference type="EMBL" id="TKW61182.1"/>
    </source>
</evidence>
<reference evidence="1 2" key="1">
    <citation type="journal article" date="2017" name="Nat. Commun.">
        <title>In situ click chemistry generation of cyclooxygenase-2 inhibitors.</title>
        <authorList>
            <person name="Bhardwaj A."/>
            <person name="Kaur J."/>
            <person name="Wuest M."/>
            <person name="Wuest F."/>
        </authorList>
    </citation>
    <scope>NUCLEOTIDE SEQUENCE [LARGE SCALE GENOMIC DNA]</scope>
    <source>
        <strain evidence="1">S2_018_000_R2_106</strain>
    </source>
</reference>
<accession>A0A6N4RAT2</accession>
<evidence type="ECO:0000313" key="2">
    <source>
        <dbReference type="Proteomes" id="UP000320948"/>
    </source>
</evidence>
<sequence>MQMVHSLHLVMVCVALSGCTTSKHVYLPNGQQGFAITCNGGANNWSDCYEKAGEVCGTQGYKLFAQDGESGTFVSANNGNLMGGSTHHRSMIIACGK</sequence>
<organism evidence="1 2">
    <name type="scientific">Blastochloris viridis</name>
    <name type="common">Rhodopseudomonas viridis</name>
    <dbReference type="NCBI Taxonomy" id="1079"/>
    <lineage>
        <taxon>Bacteria</taxon>
        <taxon>Pseudomonadati</taxon>
        <taxon>Pseudomonadota</taxon>
        <taxon>Alphaproteobacteria</taxon>
        <taxon>Hyphomicrobiales</taxon>
        <taxon>Blastochloridaceae</taxon>
        <taxon>Blastochloris</taxon>
    </lineage>
</organism>
<evidence type="ECO:0008006" key="3">
    <source>
        <dbReference type="Google" id="ProtNLM"/>
    </source>
</evidence>
<protein>
    <recommendedName>
        <fullName evidence="3">Lipoprotein</fullName>
    </recommendedName>
</protein>
<comment type="caution">
    <text evidence="1">The sequence shown here is derived from an EMBL/GenBank/DDBJ whole genome shotgun (WGS) entry which is preliminary data.</text>
</comment>
<name>A0A6N4RAT2_BLAVI</name>
<dbReference type="EMBL" id="VAFM01000001">
    <property type="protein sequence ID" value="TKW61182.1"/>
    <property type="molecule type" value="Genomic_DNA"/>
</dbReference>
<dbReference type="Proteomes" id="UP000320948">
    <property type="component" value="Unassembled WGS sequence"/>
</dbReference>
<proteinExistence type="predicted"/>